<name>D1B4X5_SULD5</name>
<protein>
    <submittedName>
        <fullName evidence="1">Uncharacterized protein</fullName>
    </submittedName>
</protein>
<accession>D1B4X5</accession>
<dbReference type="RefSeq" id="WP_012857890.1">
    <property type="nucleotide sequence ID" value="NC_013512.1"/>
</dbReference>
<dbReference type="STRING" id="525898.Sdel_2133"/>
<keyword evidence="2" id="KW-1185">Reference proteome</keyword>
<evidence type="ECO:0000313" key="2">
    <source>
        <dbReference type="Proteomes" id="UP000002222"/>
    </source>
</evidence>
<gene>
    <name evidence="1" type="ordered locus">Sdel_2133</name>
</gene>
<dbReference type="EMBL" id="CP001816">
    <property type="protein sequence ID" value="ACZ13145.1"/>
    <property type="molecule type" value="Genomic_DNA"/>
</dbReference>
<evidence type="ECO:0000313" key="1">
    <source>
        <dbReference type="EMBL" id="ACZ13145.1"/>
    </source>
</evidence>
<sequence>MKKQIKAMDLKELGGFICDALMTQGIDVVLSGGSCVEIYSRGEYSSWDLDLINRYNEQYKKIHHVMLKLGFREHNKYFIHEDTKYFIEFPSGPLGVGDAPVEKIAEIATEAGVLRLLTPTDCIKDRLAAYYHWDDEQALQQAVWVAEQNDYDLVSIREWSHKEGADKKCDHFIQHLTLKGSK</sequence>
<reference evidence="2" key="1">
    <citation type="submission" date="2009-11" db="EMBL/GenBank/DDBJ databases">
        <title>The complete genome of Sulfurospirillum deleyianum DSM 6946.</title>
        <authorList>
            <consortium name="US DOE Joint Genome Institute (JGI-PGF)"/>
            <person name="Lucas S."/>
            <person name="Copeland A."/>
            <person name="Lapidus A."/>
            <person name="Glavina del Rio T."/>
            <person name="Dalin E."/>
            <person name="Tice H."/>
            <person name="Bruce D."/>
            <person name="Goodwin L."/>
            <person name="Pitluck S."/>
            <person name="Kyrpides N."/>
            <person name="Mavromatis K."/>
            <person name="Ivanova N."/>
            <person name="Ovchinnikova G."/>
            <person name="Munk A.C."/>
            <person name="Lu M."/>
            <person name="Brettin T."/>
            <person name="Detter J.C."/>
            <person name="Han C."/>
            <person name="Tapia R."/>
            <person name="Larimer F."/>
            <person name="Land M."/>
            <person name="Hauser L."/>
            <person name="Markowitz V."/>
            <person name="Cheng J.F."/>
            <person name="Hugenholtz P."/>
            <person name="Woyke T."/>
            <person name="Wu D."/>
            <person name="Aumann P."/>
            <person name="Schneider S."/>
            <person name="Lang E."/>
            <person name="Spring S."/>
            <person name="Klenk H.P."/>
            <person name="Eisen J.A."/>
        </authorList>
    </citation>
    <scope>NUCLEOTIDE SEQUENCE [LARGE SCALE GENOMIC DNA]</scope>
    <source>
        <strain evidence="2">ATCC 51133 / DSM 6946 / 5175</strain>
    </source>
</reference>
<dbReference type="KEGG" id="sdl:Sdel_2133"/>
<reference evidence="1 2" key="2">
    <citation type="journal article" date="2010" name="Stand. Genomic Sci.">
        <title>Complete genome sequence of Sulfurospirillum deleyianum type strain (5175).</title>
        <authorList>
            <person name="Sikorski J."/>
            <person name="Lapidus A."/>
            <person name="Copeland A."/>
            <person name="Glavina Del Rio T."/>
            <person name="Nolan M."/>
            <person name="Lucas S."/>
            <person name="Chen F."/>
            <person name="Tice H."/>
            <person name="Cheng J.F."/>
            <person name="Saunders E."/>
            <person name="Bruce D."/>
            <person name="Goodwin L."/>
            <person name="Pitluck S."/>
            <person name="Ovchinnikova G."/>
            <person name="Pati A."/>
            <person name="Ivanova N."/>
            <person name="Mavromatis K."/>
            <person name="Chen A."/>
            <person name="Palaniappan K."/>
            <person name="Chain P."/>
            <person name="Land M."/>
            <person name="Hauser L."/>
            <person name="Chang Y.J."/>
            <person name="Jeffries C.D."/>
            <person name="Brettin T."/>
            <person name="Detter J.C."/>
            <person name="Han C."/>
            <person name="Rohde M."/>
            <person name="Lang E."/>
            <person name="Spring S."/>
            <person name="Goker M."/>
            <person name="Bristow J."/>
            <person name="Eisen J.A."/>
            <person name="Markowitz V."/>
            <person name="Hugenholtz P."/>
            <person name="Kyrpides N.C."/>
            <person name="Klenk H.P."/>
        </authorList>
    </citation>
    <scope>NUCLEOTIDE SEQUENCE [LARGE SCALE GENOMIC DNA]</scope>
    <source>
        <strain evidence="2">ATCC 51133 / DSM 6946 / 5175</strain>
    </source>
</reference>
<dbReference type="HOGENOM" id="CLU_106322_1_0_7"/>
<proteinExistence type="predicted"/>
<dbReference type="eggNOG" id="ENOG5031SP3">
    <property type="taxonomic scope" value="Bacteria"/>
</dbReference>
<dbReference type="AlphaFoldDB" id="D1B4X5"/>
<dbReference type="Proteomes" id="UP000002222">
    <property type="component" value="Chromosome"/>
</dbReference>
<organism evidence="1 2">
    <name type="scientific">Sulfurospirillum deleyianum (strain ATCC 51133 / DSM 6946 / 5175)</name>
    <dbReference type="NCBI Taxonomy" id="525898"/>
    <lineage>
        <taxon>Bacteria</taxon>
        <taxon>Pseudomonadati</taxon>
        <taxon>Campylobacterota</taxon>
        <taxon>Epsilonproteobacteria</taxon>
        <taxon>Campylobacterales</taxon>
        <taxon>Sulfurospirillaceae</taxon>
        <taxon>Sulfurospirillum</taxon>
    </lineage>
</organism>